<feature type="domain" description="HTH gntR-type" evidence="4">
    <location>
        <begin position="9"/>
        <end position="77"/>
    </location>
</feature>
<dbReference type="InterPro" id="IPR000524">
    <property type="entry name" value="Tscrpt_reg_HTH_GntR"/>
</dbReference>
<dbReference type="GO" id="GO:0003700">
    <property type="term" value="F:DNA-binding transcription factor activity"/>
    <property type="evidence" value="ECO:0007669"/>
    <property type="project" value="InterPro"/>
</dbReference>
<dbReference type="SUPFAM" id="SSF46785">
    <property type="entry name" value="Winged helix' DNA-binding domain"/>
    <property type="match status" value="1"/>
</dbReference>
<sequence>MDVIKAKRSSLVEQIALQIEALIESKTWPVGTRIPPEMELMEQFGVSRNTLREAIRAHVYAGLLQTKQGSGTYVRAKTVLGVSFQKRLETSTLLETLEVRHAIEREAAWLAAERHTEDEAAHIQICLKACKEASDLYSFAEADIALHHAIIAASHNGILIDLYTSLAESLRASVHDLTGMNLHTEADPGAHEALVQAIMERQPAKAAAIVSQDIDCLKKMANSEENR</sequence>
<keyword evidence="7" id="KW-1185">Reference proteome</keyword>
<evidence type="ECO:0000313" key="8">
    <source>
        <dbReference type="Proteomes" id="UP000077271"/>
    </source>
</evidence>
<organism evidence="5 8">
    <name type="scientific">Domibacillus aminovorans</name>
    <dbReference type="NCBI Taxonomy" id="29332"/>
    <lineage>
        <taxon>Bacteria</taxon>
        <taxon>Bacillati</taxon>
        <taxon>Bacillota</taxon>
        <taxon>Bacilli</taxon>
        <taxon>Bacillales</taxon>
        <taxon>Bacillaceae</taxon>
        <taxon>Domibacillus</taxon>
    </lineage>
</organism>
<dbReference type="Gene3D" id="1.20.120.530">
    <property type="entry name" value="GntR ligand-binding domain-like"/>
    <property type="match status" value="1"/>
</dbReference>
<dbReference type="CDD" id="cd07377">
    <property type="entry name" value="WHTH_GntR"/>
    <property type="match status" value="1"/>
</dbReference>
<dbReference type="GO" id="GO:0003677">
    <property type="term" value="F:DNA binding"/>
    <property type="evidence" value="ECO:0007669"/>
    <property type="project" value="UniProtKB-KW"/>
</dbReference>
<dbReference type="Pfam" id="PF00392">
    <property type="entry name" value="GntR"/>
    <property type="match status" value="1"/>
</dbReference>
<accession>A0A177KNX0</accession>
<dbReference type="RefSeq" id="WP_063966793.1">
    <property type="nucleotide sequence ID" value="NZ_JBCNAN010000007.1"/>
</dbReference>
<dbReference type="SMART" id="SM00345">
    <property type="entry name" value="HTH_GNTR"/>
    <property type="match status" value="1"/>
</dbReference>
<dbReference type="PRINTS" id="PR00035">
    <property type="entry name" value="HTHGNTR"/>
</dbReference>
<dbReference type="SMART" id="SM00895">
    <property type="entry name" value="FCD"/>
    <property type="match status" value="1"/>
</dbReference>
<dbReference type="EMBL" id="LQWY01000067">
    <property type="protein sequence ID" value="OAH59088.1"/>
    <property type="molecule type" value="Genomic_DNA"/>
</dbReference>
<keyword evidence="1" id="KW-0805">Transcription regulation</keyword>
<dbReference type="Proteomes" id="UP000077271">
    <property type="component" value="Unassembled WGS sequence"/>
</dbReference>
<comment type="caution">
    <text evidence="5">The sequence shown here is derived from an EMBL/GenBank/DDBJ whole genome shotgun (WGS) entry which is preliminary data.</text>
</comment>
<dbReference type="SUPFAM" id="SSF48008">
    <property type="entry name" value="GntR ligand-binding domain-like"/>
    <property type="match status" value="1"/>
</dbReference>
<reference evidence="7 8" key="1">
    <citation type="submission" date="2016-01" db="EMBL/GenBank/DDBJ databases">
        <title>Investigation of taxonomic status of Bacillus aminovorans.</title>
        <authorList>
            <person name="Verma A."/>
            <person name="Pal Y."/>
            <person name="Krishnamurthi S."/>
        </authorList>
    </citation>
    <scope>NUCLEOTIDE SEQUENCE [LARGE SCALE GENOMIC DNA]</scope>
    <source>
        <strain evidence="6 7">DSM 1314</strain>
        <strain evidence="5 8">DSM 4337</strain>
    </source>
</reference>
<dbReference type="PANTHER" id="PTHR43537">
    <property type="entry name" value="TRANSCRIPTIONAL REGULATOR, GNTR FAMILY"/>
    <property type="match status" value="1"/>
</dbReference>
<dbReference type="EMBL" id="LQWZ01000033">
    <property type="protein sequence ID" value="OAH54827.1"/>
    <property type="molecule type" value="Genomic_DNA"/>
</dbReference>
<dbReference type="OrthoDB" id="9782299at2"/>
<evidence type="ECO:0000313" key="6">
    <source>
        <dbReference type="EMBL" id="OAH59088.1"/>
    </source>
</evidence>
<evidence type="ECO:0000256" key="2">
    <source>
        <dbReference type="ARBA" id="ARBA00023125"/>
    </source>
</evidence>
<keyword evidence="3" id="KW-0804">Transcription</keyword>
<dbReference type="InterPro" id="IPR036388">
    <property type="entry name" value="WH-like_DNA-bd_sf"/>
</dbReference>
<dbReference type="InterPro" id="IPR011711">
    <property type="entry name" value="GntR_C"/>
</dbReference>
<dbReference type="AlphaFoldDB" id="A0A177KNX0"/>
<evidence type="ECO:0000313" key="5">
    <source>
        <dbReference type="EMBL" id="OAH54827.1"/>
    </source>
</evidence>
<evidence type="ECO:0000256" key="1">
    <source>
        <dbReference type="ARBA" id="ARBA00023015"/>
    </source>
</evidence>
<dbReference type="PROSITE" id="PS50949">
    <property type="entry name" value="HTH_GNTR"/>
    <property type="match status" value="1"/>
</dbReference>
<keyword evidence="2" id="KW-0238">DNA-binding</keyword>
<evidence type="ECO:0000259" key="4">
    <source>
        <dbReference type="PROSITE" id="PS50949"/>
    </source>
</evidence>
<dbReference type="InterPro" id="IPR008920">
    <property type="entry name" value="TF_FadR/GntR_C"/>
</dbReference>
<dbReference type="Proteomes" id="UP000076935">
    <property type="component" value="Unassembled WGS sequence"/>
</dbReference>
<dbReference type="Gene3D" id="1.10.10.10">
    <property type="entry name" value="Winged helix-like DNA-binding domain superfamily/Winged helix DNA-binding domain"/>
    <property type="match status" value="1"/>
</dbReference>
<dbReference type="Pfam" id="PF07729">
    <property type="entry name" value="FCD"/>
    <property type="match status" value="1"/>
</dbReference>
<evidence type="ECO:0000313" key="7">
    <source>
        <dbReference type="Proteomes" id="UP000076935"/>
    </source>
</evidence>
<proteinExistence type="predicted"/>
<gene>
    <name evidence="5" type="ORF">AWH48_06950</name>
    <name evidence="6" type="ORF">AWH49_03755</name>
</gene>
<name>A0A177KNX0_9BACI</name>
<protein>
    <recommendedName>
        <fullName evidence="4">HTH gntR-type domain-containing protein</fullName>
    </recommendedName>
</protein>
<dbReference type="PANTHER" id="PTHR43537:SF47">
    <property type="entry name" value="REGULATORY PROTEIN GNTR HTH"/>
    <property type="match status" value="1"/>
</dbReference>
<evidence type="ECO:0000256" key="3">
    <source>
        <dbReference type="ARBA" id="ARBA00023163"/>
    </source>
</evidence>
<dbReference type="STRING" id="29332.AWH48_06950"/>
<dbReference type="InterPro" id="IPR036390">
    <property type="entry name" value="WH_DNA-bd_sf"/>
</dbReference>